<dbReference type="Pfam" id="PF18291">
    <property type="entry name" value="HU-HIG"/>
    <property type="match status" value="1"/>
</dbReference>
<reference evidence="5" key="1">
    <citation type="submission" date="2019-09" db="EMBL/GenBank/DDBJ databases">
        <title>Distinct polysaccharide growth profiles of human intestinal Prevotella copri isolates.</title>
        <authorList>
            <person name="Fehlner-Peach H."/>
            <person name="Magnabosco C."/>
            <person name="Raghavan V."/>
            <person name="Scher J.U."/>
            <person name="Tett A."/>
            <person name="Cox L.M."/>
            <person name="Gottsegen C."/>
            <person name="Watters A."/>
            <person name="Wiltshire- Gordon J.D."/>
            <person name="Segata N."/>
            <person name="Bonneau R."/>
            <person name="Littman D.R."/>
        </authorList>
    </citation>
    <scope>NUCLEOTIDE SEQUENCE [LARGE SCALE GENOMIC DNA]</scope>
    <source>
        <strain evidence="5">iAU3127</strain>
    </source>
</reference>
<evidence type="ECO:0000313" key="4">
    <source>
        <dbReference type="EMBL" id="MQO92784.1"/>
    </source>
</evidence>
<proteinExistence type="predicted"/>
<gene>
    <name evidence="4" type="ORF">F7D31_08960</name>
</gene>
<dbReference type="AlphaFoldDB" id="A0AA90VMR8"/>
<evidence type="ECO:0000259" key="3">
    <source>
        <dbReference type="Pfam" id="PF18291"/>
    </source>
</evidence>
<organism evidence="4 5">
    <name type="scientific">Segatella copri</name>
    <dbReference type="NCBI Taxonomy" id="165179"/>
    <lineage>
        <taxon>Bacteria</taxon>
        <taxon>Pseudomonadati</taxon>
        <taxon>Bacteroidota</taxon>
        <taxon>Bacteroidia</taxon>
        <taxon>Bacteroidales</taxon>
        <taxon>Prevotellaceae</taxon>
        <taxon>Segatella</taxon>
    </lineage>
</organism>
<keyword evidence="1 4" id="KW-0238">DNA-binding</keyword>
<dbReference type="InterPro" id="IPR010992">
    <property type="entry name" value="IHF-like_DNA-bd_dom_sf"/>
</dbReference>
<name>A0AA90VMR8_9BACT</name>
<dbReference type="EMBL" id="VZAP01000113">
    <property type="protein sequence ID" value="MQO92784.1"/>
    <property type="molecule type" value="Genomic_DNA"/>
</dbReference>
<protein>
    <submittedName>
        <fullName evidence="4">DNA-binding protein</fullName>
    </submittedName>
</protein>
<dbReference type="Proteomes" id="UP000421283">
    <property type="component" value="Unassembled WGS sequence"/>
</dbReference>
<evidence type="ECO:0000313" key="5">
    <source>
        <dbReference type="Proteomes" id="UP000421283"/>
    </source>
</evidence>
<accession>A0AA90VMR8</accession>
<evidence type="ECO:0000256" key="2">
    <source>
        <dbReference type="SAM" id="MobiDB-lite"/>
    </source>
</evidence>
<dbReference type="SUPFAM" id="SSF47729">
    <property type="entry name" value="IHF-like DNA-binding proteins"/>
    <property type="match status" value="1"/>
</dbReference>
<feature type="domain" description="HU" evidence="3">
    <location>
        <begin position="44"/>
        <end position="152"/>
    </location>
</feature>
<evidence type="ECO:0000256" key="1">
    <source>
        <dbReference type="ARBA" id="ARBA00023125"/>
    </source>
</evidence>
<feature type="region of interest" description="Disordered" evidence="2">
    <location>
        <begin position="175"/>
        <end position="224"/>
    </location>
</feature>
<comment type="caution">
    <text evidence="4">The sequence shown here is derived from an EMBL/GenBank/DDBJ whole genome shotgun (WGS) entry which is preliminary data.</text>
</comment>
<sequence>MINYSIVMRSVNANLLEINQAKSRINQAKKEGKTPDPKDLELVKTEKQNAFAISQYTDIMTIEKFAKHITSHGSVYSRADISAILYIAVDCMREMLLEGKKIRLGDLGDFSLLLTSKGAEDADKFTSQNITGVKVQWEPGQEFKNLRDDAEFNLVASRSAQAAVIKAIKEGKTNVDLNAPTTPDNTPGGSTPGGSNTGQTGSDGQGSESGGGTTGKDDTGDGLE</sequence>
<dbReference type="InterPro" id="IPR041607">
    <property type="entry name" value="HU-HIG"/>
</dbReference>
<feature type="compositionally biased region" description="Gly residues" evidence="2">
    <location>
        <begin position="190"/>
        <end position="214"/>
    </location>
</feature>
<feature type="compositionally biased region" description="Low complexity" evidence="2">
    <location>
        <begin position="180"/>
        <end position="189"/>
    </location>
</feature>
<dbReference type="GO" id="GO:0003677">
    <property type="term" value="F:DNA binding"/>
    <property type="evidence" value="ECO:0007669"/>
    <property type="project" value="UniProtKB-KW"/>
</dbReference>
<feature type="compositionally biased region" description="Basic and acidic residues" evidence="2">
    <location>
        <begin position="215"/>
        <end position="224"/>
    </location>
</feature>